<feature type="transmembrane region" description="Helical" evidence="7">
    <location>
        <begin position="121"/>
        <end position="139"/>
    </location>
</feature>
<feature type="transmembrane region" description="Helical" evidence="7">
    <location>
        <begin position="93"/>
        <end position="115"/>
    </location>
</feature>
<keyword evidence="3" id="KW-1003">Cell membrane</keyword>
<evidence type="ECO:0000313" key="9">
    <source>
        <dbReference type="Proteomes" id="UP001237823"/>
    </source>
</evidence>
<comment type="similarity">
    <text evidence="2">Belongs to the UPF0718 family.</text>
</comment>
<dbReference type="RefSeq" id="WP_289458153.1">
    <property type="nucleotide sequence ID" value="NZ_JAUCML010000003.1"/>
</dbReference>
<feature type="transmembrane region" description="Helical" evidence="7">
    <location>
        <begin position="270"/>
        <end position="290"/>
    </location>
</feature>
<evidence type="ECO:0000313" key="8">
    <source>
        <dbReference type="EMBL" id="MDM7884762.1"/>
    </source>
</evidence>
<protein>
    <submittedName>
        <fullName evidence="8">Permease</fullName>
    </submittedName>
</protein>
<comment type="subcellular location">
    <subcellularLocation>
        <location evidence="1">Cell membrane</location>
        <topology evidence="1">Multi-pass membrane protein</topology>
    </subcellularLocation>
</comment>
<dbReference type="InterPro" id="IPR005524">
    <property type="entry name" value="DUF318"/>
</dbReference>
<evidence type="ECO:0000256" key="1">
    <source>
        <dbReference type="ARBA" id="ARBA00004651"/>
    </source>
</evidence>
<evidence type="ECO:0000256" key="6">
    <source>
        <dbReference type="ARBA" id="ARBA00023136"/>
    </source>
</evidence>
<dbReference type="Proteomes" id="UP001237823">
    <property type="component" value="Unassembled WGS sequence"/>
</dbReference>
<reference evidence="8 9" key="1">
    <citation type="submission" date="2023-06" db="EMBL/GenBank/DDBJ databases">
        <authorList>
            <person name="Feng G."/>
            <person name="Li J."/>
            <person name="Zhu H."/>
        </authorList>
    </citation>
    <scope>NUCLEOTIDE SEQUENCE [LARGE SCALE GENOMIC DNA]</scope>
    <source>
        <strain evidence="8 9">RHCKG23</strain>
    </source>
</reference>
<name>A0ABT7T733_9MICO</name>
<evidence type="ECO:0000256" key="4">
    <source>
        <dbReference type="ARBA" id="ARBA00022692"/>
    </source>
</evidence>
<dbReference type="EMBL" id="JAUCML010000003">
    <property type="protein sequence ID" value="MDM7884762.1"/>
    <property type="molecule type" value="Genomic_DNA"/>
</dbReference>
<feature type="transmembrane region" description="Helical" evidence="7">
    <location>
        <begin position="21"/>
        <end position="39"/>
    </location>
</feature>
<feature type="transmembrane region" description="Helical" evidence="7">
    <location>
        <begin position="240"/>
        <end position="264"/>
    </location>
</feature>
<dbReference type="PANTHER" id="PTHR42775">
    <property type="entry name" value="PERMEASE RV2963-RELATED"/>
    <property type="match status" value="1"/>
</dbReference>
<proteinExistence type="inferred from homology"/>
<keyword evidence="6 7" id="KW-0472">Membrane</keyword>
<dbReference type="PANTHER" id="PTHR42775:SF1">
    <property type="entry name" value="PERMEASE RV2963-RELATED"/>
    <property type="match status" value="1"/>
</dbReference>
<keyword evidence="9" id="KW-1185">Reference proteome</keyword>
<accession>A0ABT7T733</accession>
<dbReference type="Pfam" id="PF03773">
    <property type="entry name" value="ArsP_1"/>
    <property type="match status" value="1"/>
</dbReference>
<evidence type="ECO:0000256" key="5">
    <source>
        <dbReference type="ARBA" id="ARBA00022989"/>
    </source>
</evidence>
<keyword evidence="4 7" id="KW-0812">Transmembrane</keyword>
<gene>
    <name evidence="8" type="ORF">QUG92_06545</name>
</gene>
<evidence type="ECO:0000256" key="3">
    <source>
        <dbReference type="ARBA" id="ARBA00022475"/>
    </source>
</evidence>
<sequence>MFVLRGVGDALAAAGSMGWEILWPLVLGFTLSGIIQAIVRTDQITKLMRDDSPRAISVATGLGALSSSCSYAAVALARALFRKGASLSAAMAFEVASTNLVVELGLILAFVMGWQFTVAEFVGGPIMIILIALGFRLWMRGRILDAAREQADKGLAGSMEGHAAMDMSVPGDQGFWRRLFSKPGLTSVSQYFVMDWASVLRDIIIGLLIAGAFDAWVPKAWLQAVFFEGHPTLAFIIDPIIGPVLAMVSFVCSVGNVPLAAVLWNGGISFGGVVSFIFADLIIIPIIVIYRKYYGWKAALWITGIFYGAMVLAGYAVELLFTPLGLIPTNRHLSIVATSISWNYTTWLNIVFLLIASFLLAVFIRSGSWSMLRMMKGAPDDGGHDHPAHEHSHA</sequence>
<feature type="transmembrane region" description="Helical" evidence="7">
    <location>
        <begin position="344"/>
        <end position="364"/>
    </location>
</feature>
<feature type="transmembrane region" description="Helical" evidence="7">
    <location>
        <begin position="299"/>
        <end position="324"/>
    </location>
</feature>
<keyword evidence="5 7" id="KW-1133">Transmembrane helix</keyword>
<evidence type="ECO:0000256" key="2">
    <source>
        <dbReference type="ARBA" id="ARBA00006386"/>
    </source>
</evidence>
<evidence type="ECO:0000256" key="7">
    <source>
        <dbReference type="SAM" id="Phobius"/>
    </source>
</evidence>
<feature type="transmembrane region" description="Helical" evidence="7">
    <location>
        <begin position="59"/>
        <end position="81"/>
    </location>
</feature>
<comment type="caution">
    <text evidence="8">The sequence shown here is derived from an EMBL/GenBank/DDBJ whole genome shotgun (WGS) entry which is preliminary data.</text>
</comment>
<dbReference type="InterPro" id="IPR053166">
    <property type="entry name" value="UPF0718_permease"/>
</dbReference>
<organism evidence="8 9">
    <name type="scientific">Curtobacterium citri</name>
    <dbReference type="NCBI Taxonomy" id="3055139"/>
    <lineage>
        <taxon>Bacteria</taxon>
        <taxon>Bacillati</taxon>
        <taxon>Actinomycetota</taxon>
        <taxon>Actinomycetes</taxon>
        <taxon>Micrococcales</taxon>
        <taxon>Microbacteriaceae</taxon>
        <taxon>Curtobacterium</taxon>
    </lineage>
</organism>